<dbReference type="RefSeq" id="WP_111410583.1">
    <property type="nucleotide sequence ID" value="NZ_QKXH01000008.1"/>
</dbReference>
<accession>A0A2W7TRY5</accession>
<dbReference type="EMBL" id="QKXH01000008">
    <property type="protein sequence ID" value="PZX92818.1"/>
    <property type="molecule type" value="Genomic_DNA"/>
</dbReference>
<evidence type="ECO:0000313" key="2">
    <source>
        <dbReference type="EMBL" id="PZX92818.1"/>
    </source>
</evidence>
<feature type="region of interest" description="Disordered" evidence="1">
    <location>
        <begin position="1"/>
        <end position="29"/>
    </location>
</feature>
<dbReference type="Proteomes" id="UP000249177">
    <property type="component" value="Unassembled WGS sequence"/>
</dbReference>
<reference evidence="2 3" key="1">
    <citation type="submission" date="2018-06" db="EMBL/GenBank/DDBJ databases">
        <title>Flavobacterium sp IMCC34762, genome.</title>
        <authorList>
            <person name="Joung Y."/>
            <person name="Cho J."/>
            <person name="Song J."/>
        </authorList>
    </citation>
    <scope>NUCLEOTIDE SEQUENCE [LARGE SCALE GENOMIC DNA]</scope>
    <source>
        <strain evidence="2 3">IMCC34762</strain>
    </source>
</reference>
<dbReference type="OrthoDB" id="8451021at2"/>
<evidence type="ECO:0008006" key="4">
    <source>
        <dbReference type="Google" id="ProtNLM"/>
    </source>
</evidence>
<keyword evidence="3" id="KW-1185">Reference proteome</keyword>
<sequence>MGSTGSGNFSDYKRNIGNADQGGDSGQDRCSKAFNSSLEEVQTCQYFTNHGIVPPIGTEVHVNFIRPRLAVTDSNGFCIGYLPTSFNYLKACMDDNFNYEGIVSSSSNNPLPFVSVDIVHI</sequence>
<name>A0A2W7TRY5_9FLAO</name>
<comment type="caution">
    <text evidence="2">The sequence shown here is derived from an EMBL/GenBank/DDBJ whole genome shotgun (WGS) entry which is preliminary data.</text>
</comment>
<organism evidence="2 3">
    <name type="scientific">Flavobacterium aquariorum</name>
    <dbReference type="NCBI Taxonomy" id="2217670"/>
    <lineage>
        <taxon>Bacteria</taxon>
        <taxon>Pseudomonadati</taxon>
        <taxon>Bacteroidota</taxon>
        <taxon>Flavobacteriia</taxon>
        <taxon>Flavobacteriales</taxon>
        <taxon>Flavobacteriaceae</taxon>
        <taxon>Flavobacterium</taxon>
    </lineage>
</organism>
<evidence type="ECO:0000313" key="3">
    <source>
        <dbReference type="Proteomes" id="UP000249177"/>
    </source>
</evidence>
<protein>
    <recommendedName>
        <fullName evidence="4">HIRAN domain-containing protein</fullName>
    </recommendedName>
</protein>
<gene>
    <name evidence="2" type="ORF">DOS84_13165</name>
</gene>
<proteinExistence type="predicted"/>
<evidence type="ECO:0000256" key="1">
    <source>
        <dbReference type="SAM" id="MobiDB-lite"/>
    </source>
</evidence>
<dbReference type="AlphaFoldDB" id="A0A2W7TRY5"/>